<reference evidence="8 9" key="1">
    <citation type="submission" date="2024-02" db="EMBL/GenBank/DDBJ databases">
        <title>Identification of pathogenicity and growth-promoting function of Pseudomonas putida variant.</title>
        <authorList>
            <person name="Sun J."/>
        </authorList>
    </citation>
    <scope>NUCLEOTIDE SEQUENCE [LARGE SCALE GENOMIC DNA]</scope>
    <source>
        <strain evidence="8 9">A03</strain>
    </source>
</reference>
<keyword evidence="5" id="KW-0411">Iron-sulfur</keyword>
<feature type="domain" description="Rieske" evidence="7">
    <location>
        <begin position="15"/>
        <end position="117"/>
    </location>
</feature>
<sequence length="121" mass="12700">MNLSNAAVKTQSNWLAVCTAADLVADSGVVVWHEGQQVALFYLPGQGGELFAVGNRDPRSGANIIGRGLVGSVQGELVVAAPLYKQHFCLDSGRCLEDPQQALPVWAARISGGQVELALQG</sequence>
<dbReference type="InterPro" id="IPR012748">
    <property type="entry name" value="Rieske-like_NirD"/>
</dbReference>
<accession>A0ABU8QSZ1</accession>
<gene>
    <name evidence="8" type="primary">nirD</name>
    <name evidence="8" type="ORF">V7S98_11070</name>
</gene>
<dbReference type="Gene3D" id="2.102.10.10">
    <property type="entry name" value="Rieske [2Fe-2S] iron-sulphur domain"/>
    <property type="match status" value="1"/>
</dbReference>
<keyword evidence="3" id="KW-0560">Oxidoreductase</keyword>
<dbReference type="PANTHER" id="PTHR40562:SF1">
    <property type="entry name" value="NITRITE REDUCTASE (NADH) SMALL SUBUNIT"/>
    <property type="match status" value="1"/>
</dbReference>
<name>A0ABU8QSZ1_9PSED</name>
<dbReference type="RefSeq" id="WP_339599276.1">
    <property type="nucleotide sequence ID" value="NZ_JBBHLC010000025.1"/>
</dbReference>
<dbReference type="PROSITE" id="PS51300">
    <property type="entry name" value="NIRD"/>
    <property type="match status" value="1"/>
</dbReference>
<dbReference type="SUPFAM" id="SSF50022">
    <property type="entry name" value="ISP domain"/>
    <property type="match status" value="1"/>
</dbReference>
<keyword evidence="6" id="KW-0534">Nitrate assimilation</keyword>
<dbReference type="PANTHER" id="PTHR40562">
    <property type="match status" value="1"/>
</dbReference>
<comment type="caution">
    <text evidence="8">The sequence shown here is derived from an EMBL/GenBank/DDBJ whole genome shotgun (WGS) entry which is preliminary data.</text>
</comment>
<proteinExistence type="predicted"/>
<keyword evidence="2" id="KW-0479">Metal-binding</keyword>
<dbReference type="InterPro" id="IPR017941">
    <property type="entry name" value="Rieske_2Fe-2S"/>
</dbReference>
<evidence type="ECO:0000256" key="5">
    <source>
        <dbReference type="ARBA" id="ARBA00023014"/>
    </source>
</evidence>
<dbReference type="InterPro" id="IPR036922">
    <property type="entry name" value="Rieske_2Fe-2S_sf"/>
</dbReference>
<dbReference type="EMBL" id="JBBHLC010000025">
    <property type="protein sequence ID" value="MEJ5863765.1"/>
    <property type="molecule type" value="Genomic_DNA"/>
</dbReference>
<dbReference type="PROSITE" id="PS51296">
    <property type="entry name" value="RIESKE"/>
    <property type="match status" value="1"/>
</dbReference>
<dbReference type="InterPro" id="IPR017881">
    <property type="entry name" value="NirD"/>
</dbReference>
<evidence type="ECO:0000256" key="6">
    <source>
        <dbReference type="ARBA" id="ARBA00023063"/>
    </source>
</evidence>
<keyword evidence="9" id="KW-1185">Reference proteome</keyword>
<dbReference type="Pfam" id="PF13806">
    <property type="entry name" value="Rieske_2"/>
    <property type="match status" value="1"/>
</dbReference>
<organism evidence="8 9">
    <name type="scientific">Pseudomonas farsensis</name>
    <dbReference type="NCBI Taxonomy" id="2745492"/>
    <lineage>
        <taxon>Bacteria</taxon>
        <taxon>Pseudomonadati</taxon>
        <taxon>Pseudomonadota</taxon>
        <taxon>Gammaproteobacteria</taxon>
        <taxon>Pseudomonadales</taxon>
        <taxon>Pseudomonadaceae</taxon>
        <taxon>Pseudomonas</taxon>
    </lineage>
</organism>
<dbReference type="NCBIfam" id="TIGR02378">
    <property type="entry name" value="nirD_assim_sml"/>
    <property type="match status" value="1"/>
</dbReference>
<protein>
    <submittedName>
        <fullName evidence="8">Nitrite reductase small subunit NirD</fullName>
    </submittedName>
</protein>
<evidence type="ECO:0000256" key="3">
    <source>
        <dbReference type="ARBA" id="ARBA00023002"/>
    </source>
</evidence>
<evidence type="ECO:0000256" key="2">
    <source>
        <dbReference type="ARBA" id="ARBA00022723"/>
    </source>
</evidence>
<dbReference type="Proteomes" id="UP001380290">
    <property type="component" value="Unassembled WGS sequence"/>
</dbReference>
<evidence type="ECO:0000259" key="7">
    <source>
        <dbReference type="PROSITE" id="PS51296"/>
    </source>
</evidence>
<keyword evidence="4" id="KW-0408">Iron</keyword>
<evidence type="ECO:0000256" key="4">
    <source>
        <dbReference type="ARBA" id="ARBA00023004"/>
    </source>
</evidence>
<evidence type="ECO:0000313" key="8">
    <source>
        <dbReference type="EMBL" id="MEJ5863765.1"/>
    </source>
</evidence>
<evidence type="ECO:0000256" key="1">
    <source>
        <dbReference type="ARBA" id="ARBA00022714"/>
    </source>
</evidence>
<keyword evidence="1" id="KW-0001">2Fe-2S</keyword>
<evidence type="ECO:0000313" key="9">
    <source>
        <dbReference type="Proteomes" id="UP001380290"/>
    </source>
</evidence>
<dbReference type="CDD" id="cd03529">
    <property type="entry name" value="Rieske_NirD"/>
    <property type="match status" value="1"/>
</dbReference>